<comment type="caution">
    <text evidence="3">The sequence shown here is derived from an EMBL/GenBank/DDBJ whole genome shotgun (WGS) entry which is preliminary data.</text>
</comment>
<accession>A0ABP0QNL4</accession>
<dbReference type="InterPro" id="IPR002575">
    <property type="entry name" value="Aminoglycoside_PTrfase"/>
</dbReference>
<dbReference type="EMBL" id="CAXAMM010039719">
    <property type="protein sequence ID" value="CAK9088571.1"/>
    <property type="molecule type" value="Genomic_DNA"/>
</dbReference>
<feature type="domain" description="UBX" evidence="2">
    <location>
        <begin position="504"/>
        <end position="580"/>
    </location>
</feature>
<evidence type="ECO:0000259" key="2">
    <source>
        <dbReference type="PROSITE" id="PS50033"/>
    </source>
</evidence>
<dbReference type="Pfam" id="PF11470">
    <property type="entry name" value="TUG-UBL1"/>
    <property type="match status" value="1"/>
</dbReference>
<feature type="compositionally biased region" description="Low complexity" evidence="1">
    <location>
        <begin position="187"/>
        <end position="204"/>
    </location>
</feature>
<feature type="region of interest" description="Disordered" evidence="1">
    <location>
        <begin position="432"/>
        <end position="463"/>
    </location>
</feature>
<keyword evidence="4" id="KW-1185">Reference proteome</keyword>
<dbReference type="InterPro" id="IPR001012">
    <property type="entry name" value="UBX_dom"/>
</dbReference>
<feature type="compositionally biased region" description="Low complexity" evidence="1">
    <location>
        <begin position="448"/>
        <end position="459"/>
    </location>
</feature>
<evidence type="ECO:0000313" key="3">
    <source>
        <dbReference type="EMBL" id="CAK9088571.1"/>
    </source>
</evidence>
<dbReference type="Gene3D" id="3.10.20.90">
    <property type="entry name" value="Phosphatidylinositol 3-kinase Catalytic Subunit, Chain A, domain 1"/>
    <property type="match status" value="1"/>
</dbReference>
<feature type="compositionally biased region" description="Polar residues" evidence="1">
    <location>
        <begin position="208"/>
        <end position="219"/>
    </location>
</feature>
<gene>
    <name evidence="3" type="ORF">SCF082_LOCUS41827</name>
</gene>
<protein>
    <submittedName>
        <fullName evidence="3">Acyl-CoA dehydrogenase family member 11 (ACAD-11)</fullName>
    </submittedName>
</protein>
<dbReference type="Gene3D" id="3.30.200.20">
    <property type="entry name" value="Phosphorylase Kinase, domain 1"/>
    <property type="match status" value="1"/>
</dbReference>
<organism evidence="3 4">
    <name type="scientific">Durusdinium trenchii</name>
    <dbReference type="NCBI Taxonomy" id="1381693"/>
    <lineage>
        <taxon>Eukaryota</taxon>
        <taxon>Sar</taxon>
        <taxon>Alveolata</taxon>
        <taxon>Dinophyceae</taxon>
        <taxon>Suessiales</taxon>
        <taxon>Symbiodiniaceae</taxon>
        <taxon>Durusdinium</taxon>
    </lineage>
</organism>
<evidence type="ECO:0000313" key="4">
    <source>
        <dbReference type="Proteomes" id="UP001642464"/>
    </source>
</evidence>
<dbReference type="PANTHER" id="PTHR47829:SF1">
    <property type="entry name" value="HAD FAMILY PHOSPHATASE"/>
    <property type="match status" value="1"/>
</dbReference>
<dbReference type="Pfam" id="PF09409">
    <property type="entry name" value="PUB"/>
    <property type="match status" value="1"/>
</dbReference>
<dbReference type="InterPro" id="IPR041726">
    <property type="entry name" value="ACAD10_11_N"/>
</dbReference>
<reference evidence="3 4" key="1">
    <citation type="submission" date="2024-02" db="EMBL/GenBank/DDBJ databases">
        <authorList>
            <person name="Chen Y."/>
            <person name="Shah S."/>
            <person name="Dougan E. K."/>
            <person name="Thang M."/>
            <person name="Chan C."/>
        </authorList>
    </citation>
    <scope>NUCLEOTIDE SEQUENCE [LARGE SCALE GENOMIC DNA]</scope>
</reference>
<sequence length="1336" mass="145217">MAAAGGMVVLRLDGHREKCRVATGNTTLREVLFEARAALGKAAGVALDDVDSLELVHKGKKVDLSLPFRYTGISNNAVLEVEQRRARKGGGELARSGAALVHVQVKFATGKQARGKFASSASLQQILTDLAATASLDVTKVSALVYMQTKVPASGFAGTTLEQLGLRSGTASLRAVQDPVQVAAAQPAAAAAGAPPEPVQQVPEQETKQPTRATESNVQEGATAMETDTALPDTTAAAVEAVRAAVKSVEASFFEETVQPIVKTLLKVLVTLLRKPGDERVRELRMANATFFERVGKHPQAIGVLKAVGFIETLEGSYLLDTSREQPALLRTAVTALGDVARRVGFSADQVDKMTDLTPPALQREPSAPAVARAPAFDPFKSQVTRVAPQPRGGASAIEQELAALQAKQERILAEAGIPERKIKLFRSSDGKFNPRNFSHEEKPSSVGQQTGGTATAARAGEELTRDDMRIMATVVKQQIVERKKAESFRTKAMRDLDALKQARVFTKTLMRVQFPDRTILQAYFSPKETVESLCSVVRDQIAPELATSFHLYSTPPLVNLDPAADFASAGLVPAALVYLAWDVTDLPAAVFRGVVSDSAGSRRSATGKMGGEELAGQDTYALAEGDQLALDVGALDKFLRAEVEGYEGPTDVRKFSLGQSNPTYLINSKYVLRKQPPGQKSNKTAHRTDREFDVMKCLNGTAVPVPKMYAYCYDTEVLGSEFYVMEFVRGRIFKKASLDELSPTDRAAAYRNVIEVLAAIHSVDWRRVGLQDYGKCGGMYERQLSSLAFVSERQEAVSPEVPRIANQKGMIETMRRYIPDDRVGLTHGDYKFDNFVFHPTEPRIVAVLDWELSTIGHPMSDVANFCALFDMPFFEGANPSVYTGVQGMPGLEASGIPTQDQVLRQYASLTDTKYPDPSWMFYTAFYHWRGAIIAQGIAARLAAKQASSSVAAGYAASTPMLVQNAQRLLDQLVKENPVPPKSPKVVGKGLVLADDYCHKAGPEPNFNESCYFNFFDSAAKVGGFLRVGNRVNEKNAERTVCIFLPDGSALFSFKRPEITTNNGWAAGGCEVTIIRPMQKVRTTFKGNVVHLTNPMDLVNPREALSKGKPVAVEIDLMHEAIGPCFGNAKSDTESASDFAKAHYEQHMRVSGSIKGLPTAIELGANTTWGMRDHSWGPRFWQSTPGYRWLNGNLSPTMGFSVSLIGRDQQHGVLHLGPDTILPVKSASLKTRYAGQGDRWFESIDHPQDASAAFDELQLRLETVDGAKLVLTGTTAGFVPLRNRRNNQTTYLGEAMTSFTVHVENDADHIALRRAHGKTGVGISEYLNQQAPSAAL</sequence>
<dbReference type="InterPro" id="IPR011009">
    <property type="entry name" value="Kinase-like_dom_sf"/>
</dbReference>
<dbReference type="SUPFAM" id="SSF143503">
    <property type="entry name" value="PUG domain-like"/>
    <property type="match status" value="1"/>
</dbReference>
<dbReference type="Gene3D" id="1.20.58.2190">
    <property type="match status" value="1"/>
</dbReference>
<feature type="region of interest" description="Disordered" evidence="1">
    <location>
        <begin position="187"/>
        <end position="219"/>
    </location>
</feature>
<dbReference type="PANTHER" id="PTHR47829">
    <property type="entry name" value="HYDROLASE, PUTATIVE (AFU_ORTHOLOGUE AFUA_1G12880)-RELATED"/>
    <property type="match status" value="1"/>
</dbReference>
<dbReference type="CDD" id="cd16118">
    <property type="entry name" value="UBX2_UBXN9"/>
    <property type="match status" value="1"/>
</dbReference>
<dbReference type="InterPro" id="IPR029071">
    <property type="entry name" value="Ubiquitin-like_domsf"/>
</dbReference>
<dbReference type="SUPFAM" id="SSF54236">
    <property type="entry name" value="Ubiquitin-like"/>
    <property type="match status" value="2"/>
</dbReference>
<dbReference type="InterPro" id="IPR055493">
    <property type="entry name" value="DUF7065"/>
</dbReference>
<dbReference type="Pfam" id="PF23213">
    <property type="entry name" value="DUF7065"/>
    <property type="match status" value="1"/>
</dbReference>
<evidence type="ECO:0000256" key="1">
    <source>
        <dbReference type="SAM" id="MobiDB-lite"/>
    </source>
</evidence>
<dbReference type="Proteomes" id="UP001642464">
    <property type="component" value="Unassembled WGS sequence"/>
</dbReference>
<dbReference type="InterPro" id="IPR036339">
    <property type="entry name" value="PUB-like_dom_sf"/>
</dbReference>
<dbReference type="CDD" id="cd05154">
    <property type="entry name" value="ACAD10_11_N-like"/>
    <property type="match status" value="1"/>
</dbReference>
<dbReference type="SUPFAM" id="SSF56112">
    <property type="entry name" value="Protein kinase-like (PK-like)"/>
    <property type="match status" value="1"/>
</dbReference>
<dbReference type="Gene3D" id="3.90.1200.10">
    <property type="match status" value="1"/>
</dbReference>
<dbReference type="PROSITE" id="PS50033">
    <property type="entry name" value="UBX"/>
    <property type="match status" value="1"/>
</dbReference>
<dbReference type="InterPro" id="IPR021569">
    <property type="entry name" value="TUG-UBL1"/>
</dbReference>
<dbReference type="InterPro" id="IPR018997">
    <property type="entry name" value="PUB_domain"/>
</dbReference>
<dbReference type="CDD" id="cd09212">
    <property type="entry name" value="PUB"/>
    <property type="match status" value="1"/>
</dbReference>
<dbReference type="Pfam" id="PF01636">
    <property type="entry name" value="APH"/>
    <property type="match status" value="1"/>
</dbReference>
<dbReference type="InterPro" id="IPR052898">
    <property type="entry name" value="ACAD10-like"/>
</dbReference>
<name>A0ABP0QNL4_9DINO</name>
<proteinExistence type="predicted"/>